<comment type="function">
    <text evidence="9">Involved in the cellular defense against the biological effects of O6-methylguanine (O6-MeG) and O4-methylthymine (O4-MeT) in DNA. Repairs the methylated nucleobase in DNA by stoichiometrically transferring the methyl group to a cysteine residue in the enzyme. This is a suicide reaction: the enzyme is irreversibly inactivated.</text>
</comment>
<protein>
    <recommendedName>
        <fullName evidence="9">Methylated-DNA--protein-cysteine methyltransferase</fullName>
        <ecNumber evidence="9">2.1.1.63</ecNumber>
    </recommendedName>
    <alternativeName>
        <fullName evidence="9">6-O-methylguanine-DNA methyltransferase</fullName>
        <shortName evidence="9">MGMT</shortName>
    </alternativeName>
    <alternativeName>
        <fullName evidence="9">O-6-methylguanine-DNA-alkyltransferase</fullName>
    </alternativeName>
</protein>
<name>E6SC07_INTC7</name>
<dbReference type="Gene3D" id="1.10.10.10">
    <property type="entry name" value="Winged helix-like DNA-binding domain superfamily/Winged helix DNA-binding domain"/>
    <property type="match status" value="1"/>
</dbReference>
<dbReference type="CDD" id="cd06445">
    <property type="entry name" value="ATase"/>
    <property type="match status" value="1"/>
</dbReference>
<dbReference type="InterPro" id="IPR023546">
    <property type="entry name" value="MGMT"/>
</dbReference>
<dbReference type="HAMAP" id="MF_00772">
    <property type="entry name" value="OGT"/>
    <property type="match status" value="1"/>
</dbReference>
<dbReference type="Pfam" id="PF00805">
    <property type="entry name" value="Pentapeptide"/>
    <property type="match status" value="1"/>
</dbReference>
<keyword evidence="3 9" id="KW-0963">Cytoplasm</keyword>
<dbReference type="STRING" id="710696.Intca_3060"/>
<evidence type="ECO:0000256" key="1">
    <source>
        <dbReference type="ARBA" id="ARBA00001286"/>
    </source>
</evidence>
<dbReference type="EC" id="2.1.1.63" evidence="9"/>
<dbReference type="GO" id="GO:0003908">
    <property type="term" value="F:methylated-DNA-[protein]-cysteine S-methyltransferase activity"/>
    <property type="evidence" value="ECO:0007669"/>
    <property type="project" value="UniProtKB-UniRule"/>
</dbReference>
<evidence type="ECO:0000313" key="12">
    <source>
        <dbReference type="EMBL" id="ADU49547.1"/>
    </source>
</evidence>
<dbReference type="SUPFAM" id="SSF141571">
    <property type="entry name" value="Pentapeptide repeat-like"/>
    <property type="match status" value="1"/>
</dbReference>
<evidence type="ECO:0000256" key="7">
    <source>
        <dbReference type="ARBA" id="ARBA00023204"/>
    </source>
</evidence>
<dbReference type="Proteomes" id="UP000008914">
    <property type="component" value="Chromosome"/>
</dbReference>
<dbReference type="FunFam" id="1.10.10.10:FF:000214">
    <property type="entry name" value="Methylated-DNA--protein-cysteine methyltransferase"/>
    <property type="match status" value="1"/>
</dbReference>
<dbReference type="PROSITE" id="PS00374">
    <property type="entry name" value="MGMT"/>
    <property type="match status" value="1"/>
</dbReference>
<evidence type="ECO:0000256" key="2">
    <source>
        <dbReference type="ARBA" id="ARBA00008711"/>
    </source>
</evidence>
<comment type="miscellaneous">
    <text evidence="9">This enzyme catalyzes only one turnover and therefore is not strictly catalytic. According to one definition, an enzyme is a biocatalyst that acts repeatedly and over many reaction cycles.</text>
</comment>
<dbReference type="OrthoDB" id="9802228at2"/>
<evidence type="ECO:0000256" key="9">
    <source>
        <dbReference type="HAMAP-Rule" id="MF_00772"/>
    </source>
</evidence>
<keyword evidence="4 9" id="KW-0489">Methyltransferase</keyword>
<reference evidence="12 13" key="1">
    <citation type="journal article" date="2010" name="Stand. Genomic Sci.">
        <title>Complete genome sequence of Intrasporangium calvum type strain (7 KIP).</title>
        <authorList>
            <person name="Del Rio T.G."/>
            <person name="Chertkov O."/>
            <person name="Yasawong M."/>
            <person name="Lucas S."/>
            <person name="Deshpande S."/>
            <person name="Cheng J.F."/>
            <person name="Detter C."/>
            <person name="Tapia R."/>
            <person name="Han C."/>
            <person name="Goodwin L."/>
            <person name="Pitluck S."/>
            <person name="Liolios K."/>
            <person name="Ivanova N."/>
            <person name="Mavromatis K."/>
            <person name="Pati A."/>
            <person name="Chen A."/>
            <person name="Palaniappan K."/>
            <person name="Land M."/>
            <person name="Hauser L."/>
            <person name="Chang Y.J."/>
            <person name="Jeffries C.D."/>
            <person name="Rohde M."/>
            <person name="Pukall R."/>
            <person name="Sikorski J."/>
            <person name="Goker M."/>
            <person name="Woyke T."/>
            <person name="Bristow J."/>
            <person name="Eisen J.A."/>
            <person name="Markowitz V."/>
            <person name="Hugenholtz P."/>
            <person name="Kyrpides N.C."/>
            <person name="Klenk H.P."/>
            <person name="Lapidus A."/>
        </authorList>
    </citation>
    <scope>NUCLEOTIDE SEQUENCE [LARGE SCALE GENOMIC DNA]</scope>
    <source>
        <strain evidence="13">ATCC 23552 / DSM 43043 / JCM 3097 / NBRC 12989 / 7 KIP</strain>
    </source>
</reference>
<dbReference type="InterPro" id="IPR008332">
    <property type="entry name" value="MethylG_MeTrfase_N"/>
</dbReference>
<dbReference type="GO" id="GO:0006307">
    <property type="term" value="P:DNA alkylation repair"/>
    <property type="evidence" value="ECO:0007669"/>
    <property type="project" value="UniProtKB-UniRule"/>
</dbReference>
<evidence type="ECO:0000259" key="11">
    <source>
        <dbReference type="Pfam" id="PF02870"/>
    </source>
</evidence>
<dbReference type="EMBL" id="CP002343">
    <property type="protein sequence ID" value="ADU49547.1"/>
    <property type="molecule type" value="Genomic_DNA"/>
</dbReference>
<dbReference type="Gene3D" id="3.30.160.70">
    <property type="entry name" value="Methylated DNA-protein cysteine methyltransferase domain"/>
    <property type="match status" value="1"/>
</dbReference>
<dbReference type="eggNOG" id="COG1357">
    <property type="taxonomic scope" value="Bacteria"/>
</dbReference>
<dbReference type="NCBIfam" id="TIGR00589">
    <property type="entry name" value="ogt"/>
    <property type="match status" value="1"/>
</dbReference>
<dbReference type="InterPro" id="IPR001646">
    <property type="entry name" value="5peptide_repeat"/>
</dbReference>
<evidence type="ECO:0000256" key="3">
    <source>
        <dbReference type="ARBA" id="ARBA00022490"/>
    </source>
</evidence>
<dbReference type="InterPro" id="IPR001497">
    <property type="entry name" value="MethylDNA_cys_MeTrfase_AS"/>
</dbReference>
<comment type="catalytic activity">
    <reaction evidence="1 9">
        <text>a 4-O-methyl-thymidine in DNA + L-cysteinyl-[protein] = a thymidine in DNA + S-methyl-L-cysteinyl-[protein]</text>
        <dbReference type="Rhea" id="RHEA:53428"/>
        <dbReference type="Rhea" id="RHEA-COMP:10131"/>
        <dbReference type="Rhea" id="RHEA-COMP:10132"/>
        <dbReference type="Rhea" id="RHEA-COMP:13555"/>
        <dbReference type="Rhea" id="RHEA-COMP:13556"/>
        <dbReference type="ChEBI" id="CHEBI:29950"/>
        <dbReference type="ChEBI" id="CHEBI:82612"/>
        <dbReference type="ChEBI" id="CHEBI:137386"/>
        <dbReference type="ChEBI" id="CHEBI:137387"/>
        <dbReference type="EC" id="2.1.1.63"/>
    </reaction>
</comment>
<accession>E6SC07</accession>
<dbReference type="InterPro" id="IPR036388">
    <property type="entry name" value="WH-like_DNA-bd_sf"/>
</dbReference>
<feature type="domain" description="Methylguanine DNA methyltransferase ribonuclease-like" evidence="11">
    <location>
        <begin position="65"/>
        <end position="142"/>
    </location>
</feature>
<feature type="domain" description="Methylated-DNA-[protein]-cysteine S-methyltransferase DNA binding" evidence="10">
    <location>
        <begin position="148"/>
        <end position="226"/>
    </location>
</feature>
<comment type="similarity">
    <text evidence="2 9">Belongs to the MGMT family.</text>
</comment>
<evidence type="ECO:0000259" key="10">
    <source>
        <dbReference type="Pfam" id="PF01035"/>
    </source>
</evidence>
<evidence type="ECO:0000256" key="8">
    <source>
        <dbReference type="ARBA" id="ARBA00049348"/>
    </source>
</evidence>
<dbReference type="eggNOG" id="COG0350">
    <property type="taxonomic scope" value="Bacteria"/>
</dbReference>
<dbReference type="InterPro" id="IPR014048">
    <property type="entry name" value="MethylDNA_cys_MeTrfase_DNA-bd"/>
</dbReference>
<sequence>MSDLADLLATNLLGADLTGSDLTGSDLTGSDLTGSDLTGSSAEEVPARLRERLVARAGAEHGLDVLYRVVDSPLGPLLLAATEAGLVRVAYAAQDHDAVLSDLADRIGSRILRTGSGLDEVARQLDAFFTGALVSVEVPLDLRLATGFRRQVLEHLRHIPAGQTETYAEVARGAGSPRAVRAVGTACATNPVPIVVPCHRVVRTDGSLGGYLGGAEAKAWLLAREAAA</sequence>
<gene>
    <name evidence="12" type="ordered locus">Intca_3060</name>
</gene>
<comment type="catalytic activity">
    <reaction evidence="8 9">
        <text>a 6-O-methyl-2'-deoxyguanosine in DNA + L-cysteinyl-[protein] = S-methyl-L-cysteinyl-[protein] + a 2'-deoxyguanosine in DNA</text>
        <dbReference type="Rhea" id="RHEA:24000"/>
        <dbReference type="Rhea" id="RHEA-COMP:10131"/>
        <dbReference type="Rhea" id="RHEA-COMP:10132"/>
        <dbReference type="Rhea" id="RHEA-COMP:11367"/>
        <dbReference type="Rhea" id="RHEA-COMP:11368"/>
        <dbReference type="ChEBI" id="CHEBI:29950"/>
        <dbReference type="ChEBI" id="CHEBI:82612"/>
        <dbReference type="ChEBI" id="CHEBI:85445"/>
        <dbReference type="ChEBI" id="CHEBI:85448"/>
        <dbReference type="EC" id="2.1.1.63"/>
    </reaction>
</comment>
<dbReference type="GO" id="GO:0032259">
    <property type="term" value="P:methylation"/>
    <property type="evidence" value="ECO:0007669"/>
    <property type="project" value="UniProtKB-KW"/>
</dbReference>
<dbReference type="SUPFAM" id="SSF53155">
    <property type="entry name" value="Methylated DNA-protein cysteine methyltransferase domain"/>
    <property type="match status" value="1"/>
</dbReference>
<keyword evidence="13" id="KW-1185">Reference proteome</keyword>
<keyword evidence="7 9" id="KW-0234">DNA repair</keyword>
<dbReference type="Pfam" id="PF01035">
    <property type="entry name" value="DNA_binding_1"/>
    <property type="match status" value="1"/>
</dbReference>
<dbReference type="Pfam" id="PF02870">
    <property type="entry name" value="Methyltransf_1N"/>
    <property type="match status" value="1"/>
</dbReference>
<dbReference type="GO" id="GO:0005737">
    <property type="term" value="C:cytoplasm"/>
    <property type="evidence" value="ECO:0007669"/>
    <property type="project" value="UniProtKB-SubCell"/>
</dbReference>
<evidence type="ECO:0000256" key="4">
    <source>
        <dbReference type="ARBA" id="ARBA00022603"/>
    </source>
</evidence>
<evidence type="ECO:0000313" key="13">
    <source>
        <dbReference type="Proteomes" id="UP000008914"/>
    </source>
</evidence>
<evidence type="ECO:0000256" key="5">
    <source>
        <dbReference type="ARBA" id="ARBA00022679"/>
    </source>
</evidence>
<dbReference type="PANTHER" id="PTHR10815:SF5">
    <property type="entry name" value="METHYLATED-DNA--PROTEIN-CYSTEINE METHYLTRANSFERASE"/>
    <property type="match status" value="1"/>
</dbReference>
<keyword evidence="6 9" id="KW-0227">DNA damage</keyword>
<comment type="subcellular location">
    <subcellularLocation>
        <location evidence="9">Cytoplasm</location>
    </subcellularLocation>
</comment>
<dbReference type="RefSeq" id="WP_013493859.1">
    <property type="nucleotide sequence ID" value="NC_014830.1"/>
</dbReference>
<proteinExistence type="inferred from homology"/>
<organism evidence="12 13">
    <name type="scientific">Intrasporangium calvum (strain ATCC 23552 / DSM 43043 / JCM 3097 / NBRC 12989 / NCIMB 10167 / NRRL B-3866 / 7 KIP)</name>
    <dbReference type="NCBI Taxonomy" id="710696"/>
    <lineage>
        <taxon>Bacteria</taxon>
        <taxon>Bacillati</taxon>
        <taxon>Actinomycetota</taxon>
        <taxon>Actinomycetes</taxon>
        <taxon>Micrococcales</taxon>
        <taxon>Intrasporangiaceae</taxon>
        <taxon>Intrasporangium</taxon>
    </lineage>
</organism>
<dbReference type="HOGENOM" id="CLU_000445_52_2_11"/>
<dbReference type="SUPFAM" id="SSF46767">
    <property type="entry name" value="Methylated DNA-protein cysteine methyltransferase, C-terminal domain"/>
    <property type="match status" value="1"/>
</dbReference>
<dbReference type="KEGG" id="ica:Intca_3060"/>
<evidence type="ECO:0000256" key="6">
    <source>
        <dbReference type="ARBA" id="ARBA00022763"/>
    </source>
</evidence>
<dbReference type="Gene3D" id="2.160.20.80">
    <property type="entry name" value="E3 ubiquitin-protein ligase SopA"/>
    <property type="match status" value="1"/>
</dbReference>
<feature type="active site" description="Nucleophile; methyl group acceptor" evidence="9">
    <location>
        <position position="198"/>
    </location>
</feature>
<keyword evidence="5 9" id="KW-0808">Transferase</keyword>
<dbReference type="AlphaFoldDB" id="E6SC07"/>
<dbReference type="PANTHER" id="PTHR10815">
    <property type="entry name" value="METHYLATED-DNA--PROTEIN-CYSTEINE METHYLTRANSFERASE"/>
    <property type="match status" value="1"/>
</dbReference>
<dbReference type="InterPro" id="IPR036631">
    <property type="entry name" value="MGMT_N_sf"/>
</dbReference>
<dbReference type="InterPro" id="IPR036217">
    <property type="entry name" value="MethylDNA_cys_MeTrfase_DNAb"/>
</dbReference>